<gene>
    <name evidence="2" type="ORF">SAMN05216580_0572</name>
</gene>
<dbReference type="InterPro" id="IPR017744">
    <property type="entry name" value="BcsG"/>
</dbReference>
<keyword evidence="3" id="KW-1185">Reference proteome</keyword>
<dbReference type="NCBIfam" id="TIGR03368">
    <property type="entry name" value="cellulose_yhjU"/>
    <property type="match status" value="1"/>
</dbReference>
<keyword evidence="1" id="KW-1133">Transmembrane helix</keyword>
<dbReference type="STRING" id="1245526.SAMN05216580_0572"/>
<sequence length="547" mass="60283">MSSAEPLVLPAQEASRWPELGVWNFYFLLKFLLLWQGLLNFQVLPNLVFAAVLLVPLQSAWACWLRNLLALPVAVALLYQDTWLPPFSRLLERPEVLQLSGDYLLELAGRTLDWHLLGACLVLLVAYRLLAPWLRLTTLSVAGLLWLAVAQGVPELAPPAAPLQGQASSAGAAPVAQPEGPASSAALNAYLERFYRDEQARRTAFPAEPSAAAPAFDLLVVNICSLAWSDLDATSLRDHPLWRRMDVVFDRFNSATAYSGPAAIRLLRASCGQSAHAGLYETPDNQCLLFDNLARLGFAGSLLLNHDGRFDGFLQEVRNEGRLPAPLVELGQLRHDLVGFDGSPIWRDREVLGRWWQQRQAGGEARVALFYNSITLHDGNRQRLPDGRTRSADYHSRAQVLLDDLNAFVEQLQASGRPVLLALVPEHGASLDGDRMQIAGMREIPTPAITHVPVALKLINMPGIERSEPLHVAEPSSYLALSELVARLYAGTAQGEQGFDWGALLADLPQTPMVSENSGTVVLDYQGATYVRIKERSEWLPYPPNKP</sequence>
<reference evidence="3" key="1">
    <citation type="submission" date="2016-10" db="EMBL/GenBank/DDBJ databases">
        <authorList>
            <person name="Varghese N."/>
            <person name="Submissions S."/>
        </authorList>
    </citation>
    <scope>NUCLEOTIDE SEQUENCE [LARGE SCALE GENOMIC DNA]</scope>
    <source>
        <strain evidence="3">CCTCC 2012022</strain>
    </source>
</reference>
<dbReference type="RefSeq" id="WP_090211969.1">
    <property type="nucleotide sequence ID" value="NZ_LT629780.1"/>
</dbReference>
<evidence type="ECO:0000256" key="1">
    <source>
        <dbReference type="SAM" id="Phobius"/>
    </source>
</evidence>
<dbReference type="OrthoDB" id="6965261at2"/>
<accession>A0A1H2EFU6</accession>
<dbReference type="AlphaFoldDB" id="A0A1H2EFU6"/>
<keyword evidence="1" id="KW-0812">Transmembrane</keyword>
<feature type="transmembrane region" description="Helical" evidence="1">
    <location>
        <begin position="61"/>
        <end position="79"/>
    </location>
</feature>
<dbReference type="EMBL" id="LT629780">
    <property type="protein sequence ID" value="SDT93997.1"/>
    <property type="molecule type" value="Genomic_DNA"/>
</dbReference>
<dbReference type="Proteomes" id="UP000243063">
    <property type="component" value="Chromosome I"/>
</dbReference>
<protein>
    <submittedName>
        <fullName evidence="2">Cellulose synthase operon protein YhjU</fullName>
    </submittedName>
</protein>
<evidence type="ECO:0000313" key="2">
    <source>
        <dbReference type="EMBL" id="SDT93997.1"/>
    </source>
</evidence>
<dbReference type="Pfam" id="PF11658">
    <property type="entry name" value="CBP_BcsG"/>
    <property type="match status" value="1"/>
</dbReference>
<feature type="transmembrane region" description="Helical" evidence="1">
    <location>
        <begin position="33"/>
        <end position="54"/>
    </location>
</feature>
<evidence type="ECO:0000313" key="3">
    <source>
        <dbReference type="Proteomes" id="UP000243063"/>
    </source>
</evidence>
<keyword evidence="1" id="KW-0472">Membrane</keyword>
<proteinExistence type="predicted"/>
<organism evidence="2 3">
    <name type="scientific">Geopseudomonas guangdongensis</name>
    <dbReference type="NCBI Taxonomy" id="1245526"/>
    <lineage>
        <taxon>Bacteria</taxon>
        <taxon>Pseudomonadati</taxon>
        <taxon>Pseudomonadota</taxon>
        <taxon>Gammaproteobacteria</taxon>
        <taxon>Pseudomonadales</taxon>
        <taxon>Pseudomonadaceae</taxon>
        <taxon>Geopseudomonas</taxon>
    </lineage>
</organism>
<name>A0A1H2EFU6_9GAMM</name>